<dbReference type="InterPro" id="IPR016181">
    <property type="entry name" value="Acyl_CoA_acyltransferase"/>
</dbReference>
<evidence type="ECO:0000259" key="7">
    <source>
        <dbReference type="Pfam" id="PF13480"/>
    </source>
</evidence>
<keyword evidence="6" id="KW-0961">Cell wall biogenesis/degradation</keyword>
<dbReference type="InterPro" id="IPR050644">
    <property type="entry name" value="PG_Glycine_Bridge_Synth"/>
</dbReference>
<keyword evidence="3" id="KW-0133">Cell shape</keyword>
<protein>
    <recommendedName>
        <fullName evidence="7">BioF2-like acetyltransferase domain-containing protein</fullName>
    </recommendedName>
</protein>
<dbReference type="PANTHER" id="PTHR36174">
    <property type="entry name" value="LIPID II:GLYCINE GLYCYLTRANSFERASE"/>
    <property type="match status" value="1"/>
</dbReference>
<evidence type="ECO:0000256" key="1">
    <source>
        <dbReference type="ARBA" id="ARBA00009943"/>
    </source>
</evidence>
<gene>
    <name evidence="8" type="ORF">GCM10023321_66030</name>
</gene>
<dbReference type="PANTHER" id="PTHR36174:SF1">
    <property type="entry name" value="LIPID II:GLYCINE GLYCYLTRANSFERASE"/>
    <property type="match status" value="1"/>
</dbReference>
<evidence type="ECO:0000256" key="2">
    <source>
        <dbReference type="ARBA" id="ARBA00022679"/>
    </source>
</evidence>
<name>A0ABP9QZT7_9PSEU</name>
<evidence type="ECO:0000256" key="3">
    <source>
        <dbReference type="ARBA" id="ARBA00022960"/>
    </source>
</evidence>
<accession>A0ABP9QZT7</accession>
<feature type="domain" description="BioF2-like acetyltransferase" evidence="7">
    <location>
        <begin position="203"/>
        <end position="334"/>
    </location>
</feature>
<dbReference type="Gene3D" id="3.40.630.30">
    <property type="match status" value="2"/>
</dbReference>
<dbReference type="InterPro" id="IPR003447">
    <property type="entry name" value="FEMABX"/>
</dbReference>
<organism evidence="8 9">
    <name type="scientific">Pseudonocardia eucalypti</name>
    <dbReference type="NCBI Taxonomy" id="648755"/>
    <lineage>
        <taxon>Bacteria</taxon>
        <taxon>Bacillati</taxon>
        <taxon>Actinomycetota</taxon>
        <taxon>Actinomycetes</taxon>
        <taxon>Pseudonocardiales</taxon>
        <taxon>Pseudonocardiaceae</taxon>
        <taxon>Pseudonocardia</taxon>
    </lineage>
</organism>
<evidence type="ECO:0000256" key="5">
    <source>
        <dbReference type="ARBA" id="ARBA00023315"/>
    </source>
</evidence>
<keyword evidence="4" id="KW-0573">Peptidoglycan synthesis</keyword>
<dbReference type="RefSeq" id="WP_185066243.1">
    <property type="nucleotide sequence ID" value="NZ_BAABJP010000043.1"/>
</dbReference>
<evidence type="ECO:0000256" key="4">
    <source>
        <dbReference type="ARBA" id="ARBA00022984"/>
    </source>
</evidence>
<comment type="caution">
    <text evidence="8">The sequence shown here is derived from an EMBL/GenBank/DDBJ whole genome shotgun (WGS) entry which is preliminary data.</text>
</comment>
<evidence type="ECO:0000313" key="8">
    <source>
        <dbReference type="EMBL" id="GAA5169826.1"/>
    </source>
</evidence>
<evidence type="ECO:0000313" key="9">
    <source>
        <dbReference type="Proteomes" id="UP001428817"/>
    </source>
</evidence>
<keyword evidence="2" id="KW-0808">Transferase</keyword>
<proteinExistence type="inferred from homology"/>
<dbReference type="InterPro" id="IPR038740">
    <property type="entry name" value="BioF2-like_GNAT_dom"/>
</dbReference>
<sequence length="414" mass="44391">MQVHSTPRCAVDGAPPAAPAARAEAVHEGDDREQEQALLAALRIVVTGEPDPGPLAGWDALVAATPETDVAQLSGWAGLRRLAGYEPLYVLAVSGDEVLGGAVVLRRKVAGMLRVGYVSYGPVVAHRLTSIRQTVLSQLLDALAGVARRHTALFVQPPAHADDVAVELMRRGFRFSQGGIAGIAPAATMRVDLTQDEQALRGNLSRRLRTWTRQWPQRGVKVRVGDERDIPLLTGLAASTAEYQGFTPFPLSYQESLYAALKPGGHVVLLIGEVSGAPVAAELMTGCGGVLKSRITGLDRTSTEAAKLNVASAMIWEAISWGKAHGFHYFDFGGLHAESVRALTTAENPGDVDQEQLDGPDRFKVKFGGQVFEYPPAVELIGSRVVRFGYDVLGRGSAGRKVLIWLRELLRGGR</sequence>
<comment type="similarity">
    <text evidence="1">Belongs to the FemABX family.</text>
</comment>
<dbReference type="SUPFAM" id="SSF55729">
    <property type="entry name" value="Acyl-CoA N-acyltransferases (Nat)"/>
    <property type="match status" value="2"/>
</dbReference>
<reference evidence="9" key="1">
    <citation type="journal article" date="2019" name="Int. J. Syst. Evol. Microbiol.">
        <title>The Global Catalogue of Microorganisms (GCM) 10K type strain sequencing project: providing services to taxonomists for standard genome sequencing and annotation.</title>
        <authorList>
            <consortium name="The Broad Institute Genomics Platform"/>
            <consortium name="The Broad Institute Genome Sequencing Center for Infectious Disease"/>
            <person name="Wu L."/>
            <person name="Ma J."/>
        </authorList>
    </citation>
    <scope>NUCLEOTIDE SEQUENCE [LARGE SCALE GENOMIC DNA]</scope>
    <source>
        <strain evidence="9">JCM 18303</strain>
    </source>
</reference>
<dbReference type="PROSITE" id="PS51191">
    <property type="entry name" value="FEMABX"/>
    <property type="match status" value="1"/>
</dbReference>
<evidence type="ECO:0000256" key="6">
    <source>
        <dbReference type="ARBA" id="ARBA00023316"/>
    </source>
</evidence>
<keyword evidence="9" id="KW-1185">Reference proteome</keyword>
<dbReference type="EMBL" id="BAABJP010000043">
    <property type="protein sequence ID" value="GAA5169826.1"/>
    <property type="molecule type" value="Genomic_DNA"/>
</dbReference>
<dbReference type="Proteomes" id="UP001428817">
    <property type="component" value="Unassembled WGS sequence"/>
</dbReference>
<dbReference type="Pfam" id="PF13480">
    <property type="entry name" value="Acetyltransf_6"/>
    <property type="match status" value="1"/>
</dbReference>
<keyword evidence="5" id="KW-0012">Acyltransferase</keyword>